<keyword evidence="3" id="KW-1185">Reference proteome</keyword>
<feature type="compositionally biased region" description="Basic and acidic residues" evidence="1">
    <location>
        <begin position="27"/>
        <end position="45"/>
    </location>
</feature>
<dbReference type="InterPro" id="IPR036034">
    <property type="entry name" value="PDZ_sf"/>
</dbReference>
<evidence type="ECO:0000256" key="1">
    <source>
        <dbReference type="SAM" id="MobiDB-lite"/>
    </source>
</evidence>
<dbReference type="AlphaFoldDB" id="A0A8S3RYP8"/>
<evidence type="ECO:0000313" key="3">
    <source>
        <dbReference type="Proteomes" id="UP000683360"/>
    </source>
</evidence>
<dbReference type="OrthoDB" id="6094048at2759"/>
<gene>
    <name evidence="2" type="ORF">MEDL_24039</name>
</gene>
<name>A0A8S3RYP8_MYTED</name>
<dbReference type="EMBL" id="CAJPWZ010001217">
    <property type="protein sequence ID" value="CAG2209902.1"/>
    <property type="molecule type" value="Genomic_DNA"/>
</dbReference>
<dbReference type="Proteomes" id="UP000683360">
    <property type="component" value="Unassembled WGS sequence"/>
</dbReference>
<feature type="region of interest" description="Disordered" evidence="1">
    <location>
        <begin position="24"/>
        <end position="53"/>
    </location>
</feature>
<accession>A0A8S3RYP8</accession>
<comment type="caution">
    <text evidence="2">The sequence shown here is derived from an EMBL/GenBank/DDBJ whole genome shotgun (WGS) entry which is preliminary data.</text>
</comment>
<protein>
    <submittedName>
        <fullName evidence="2">Uncharacterized protein</fullName>
    </submittedName>
</protein>
<proteinExistence type="predicted"/>
<reference evidence="2" key="1">
    <citation type="submission" date="2021-03" db="EMBL/GenBank/DDBJ databases">
        <authorList>
            <person name="Bekaert M."/>
        </authorList>
    </citation>
    <scope>NUCLEOTIDE SEQUENCE</scope>
</reference>
<dbReference type="Gene3D" id="2.30.42.10">
    <property type="match status" value="1"/>
</dbReference>
<evidence type="ECO:0000313" key="2">
    <source>
        <dbReference type="EMBL" id="CAG2209902.1"/>
    </source>
</evidence>
<dbReference type="SUPFAM" id="SSF50156">
    <property type="entry name" value="PDZ domain-like"/>
    <property type="match status" value="1"/>
</dbReference>
<organism evidence="2 3">
    <name type="scientific">Mytilus edulis</name>
    <name type="common">Blue mussel</name>
    <dbReference type="NCBI Taxonomy" id="6550"/>
    <lineage>
        <taxon>Eukaryota</taxon>
        <taxon>Metazoa</taxon>
        <taxon>Spiralia</taxon>
        <taxon>Lophotrochozoa</taxon>
        <taxon>Mollusca</taxon>
        <taxon>Bivalvia</taxon>
        <taxon>Autobranchia</taxon>
        <taxon>Pteriomorphia</taxon>
        <taxon>Mytilida</taxon>
        <taxon>Mytiloidea</taxon>
        <taxon>Mytilidae</taxon>
        <taxon>Mytilinae</taxon>
        <taxon>Mytilus</taxon>
    </lineage>
</organism>
<sequence>MNDQIGEEKDSFLERAKYTEKYSSMIESERKNCRQESDHEEDHTSSLKNKTTHCPFEEYNPEIQNSGTEQSQVKTVEWLQGNIESRYIENQGFQHVFMFDSSSKTSSTLKLRNSDQLLDINDEDVTLMSHNEVSELVEKIPSNGNTTLIYWRRSSKSVTDVKFSLFEVKETFVVHLHHHSMKPDSTTILKRTVVWNKYGMLKFMQPLGKQSNRIVFKELVSKIPNKKPCDFFNSHFLEERILEEKGTTSPCYIYRRRYSTISQNGEKKYLHVTDAGDLILVHKSGKLSNFEFKLICPAQLSAFFVLNEIPTDRCMKLEGDEGKFVCVNYKSDIDRIGDDFRFDLQRCNHKRTHNWCVII</sequence>